<dbReference type="GO" id="GO:0005506">
    <property type="term" value="F:iron ion binding"/>
    <property type="evidence" value="ECO:0007669"/>
    <property type="project" value="UniProtKB-UniRule"/>
</dbReference>
<dbReference type="PROSITE" id="PS00086">
    <property type="entry name" value="CYTOCHROME_P450"/>
    <property type="match status" value="1"/>
</dbReference>
<comment type="cofactor">
    <cofactor evidence="15">
        <name>FAD</name>
        <dbReference type="ChEBI" id="CHEBI:57692"/>
    </cofactor>
    <cofactor evidence="15">
        <name>FMN</name>
        <dbReference type="ChEBI" id="CHEBI:58210"/>
    </cofactor>
</comment>
<keyword evidence="6 15" id="KW-0288">FMN</keyword>
<dbReference type="PRINTS" id="PR00371">
    <property type="entry name" value="FPNCR"/>
</dbReference>
<keyword evidence="10 15" id="KW-0249">Electron transport</keyword>
<proteinExistence type="inferred from homology"/>
<keyword evidence="3 15" id="KW-0813">Transport</keyword>
<dbReference type="GO" id="GO:0070330">
    <property type="term" value="F:aromatase activity"/>
    <property type="evidence" value="ECO:0007669"/>
    <property type="project" value="UniProtKB-UniRule"/>
</dbReference>
<dbReference type="InterPro" id="IPR017972">
    <property type="entry name" value="Cyt_P450_CS"/>
</dbReference>
<dbReference type="InterPro" id="IPR001433">
    <property type="entry name" value="OxRdtase_FAD/NAD-bd"/>
</dbReference>
<evidence type="ECO:0000259" key="18">
    <source>
        <dbReference type="PROSITE" id="PS50902"/>
    </source>
</evidence>
<dbReference type="PIRSF" id="PIRSF000209">
    <property type="entry name" value="Bifunctional_P450_P450R"/>
    <property type="match status" value="1"/>
</dbReference>
<keyword evidence="4 15" id="KW-0349">Heme</keyword>
<dbReference type="GO" id="GO:0050660">
    <property type="term" value="F:flavin adenine dinucleotide binding"/>
    <property type="evidence" value="ECO:0007669"/>
    <property type="project" value="TreeGrafter"/>
</dbReference>
<dbReference type="InterPro" id="IPR036396">
    <property type="entry name" value="Cyt_P450_sf"/>
</dbReference>
<keyword evidence="11 15" id="KW-0560">Oxidoreductase</keyword>
<dbReference type="Gene3D" id="1.10.630.10">
    <property type="entry name" value="Cytochrome P450"/>
    <property type="match status" value="1"/>
</dbReference>
<dbReference type="InterPro" id="IPR029039">
    <property type="entry name" value="Flavoprotein-like_sf"/>
</dbReference>
<evidence type="ECO:0000259" key="19">
    <source>
        <dbReference type="PROSITE" id="PS51384"/>
    </source>
</evidence>
<comment type="cofactor">
    <cofactor evidence="1 15 16">
        <name>heme</name>
        <dbReference type="ChEBI" id="CHEBI:30413"/>
    </cofactor>
</comment>
<evidence type="ECO:0000256" key="11">
    <source>
        <dbReference type="ARBA" id="ARBA00023002"/>
    </source>
</evidence>
<dbReference type="GO" id="GO:0010181">
    <property type="term" value="F:FMN binding"/>
    <property type="evidence" value="ECO:0007669"/>
    <property type="project" value="UniProtKB-UniRule"/>
</dbReference>
<dbReference type="Pfam" id="PF00067">
    <property type="entry name" value="p450"/>
    <property type="match status" value="1"/>
</dbReference>
<dbReference type="InterPro" id="IPR001094">
    <property type="entry name" value="Flavdoxin-like"/>
</dbReference>
<dbReference type="Proteomes" id="UP000030701">
    <property type="component" value="Unassembled WGS sequence"/>
</dbReference>
<keyword evidence="8 15" id="KW-0274">FAD</keyword>
<keyword evidence="9 15" id="KW-0521">NADP</keyword>
<feature type="region of interest" description="Disordered" evidence="17">
    <location>
        <begin position="461"/>
        <end position="483"/>
    </location>
</feature>
<evidence type="ECO:0000256" key="5">
    <source>
        <dbReference type="ARBA" id="ARBA00022630"/>
    </source>
</evidence>
<evidence type="ECO:0000256" key="2">
    <source>
        <dbReference type="ARBA" id="ARBA00010018"/>
    </source>
</evidence>
<keyword evidence="7 15" id="KW-0479">Metal-binding</keyword>
<evidence type="ECO:0000256" key="8">
    <source>
        <dbReference type="ARBA" id="ARBA00022827"/>
    </source>
</evidence>
<comment type="similarity">
    <text evidence="2 15">In the N-terminal section; belongs to the cytochrome P450 family.</text>
</comment>
<organism evidence="20">
    <name type="scientific">Fusarium oxysporum f. sp. vasinfectum 25433</name>
    <dbReference type="NCBI Taxonomy" id="1089449"/>
    <lineage>
        <taxon>Eukaryota</taxon>
        <taxon>Fungi</taxon>
        <taxon>Dikarya</taxon>
        <taxon>Ascomycota</taxon>
        <taxon>Pezizomycotina</taxon>
        <taxon>Sordariomycetes</taxon>
        <taxon>Hypocreomycetidae</taxon>
        <taxon>Hypocreales</taxon>
        <taxon>Nectriaceae</taxon>
        <taxon>Fusarium</taxon>
        <taxon>Fusarium oxysporum species complex</taxon>
    </lineage>
</organism>
<dbReference type="SUPFAM" id="SSF48264">
    <property type="entry name" value="Cytochrome P450"/>
    <property type="match status" value="1"/>
</dbReference>
<dbReference type="EC" id="1.14.14.1" evidence="15"/>
<dbReference type="SUPFAM" id="SSF52218">
    <property type="entry name" value="Flavoproteins"/>
    <property type="match status" value="1"/>
</dbReference>
<dbReference type="Gene3D" id="2.40.30.10">
    <property type="entry name" value="Translation factors"/>
    <property type="match status" value="1"/>
</dbReference>
<comment type="catalytic activity">
    <reaction evidence="15">
        <text>an organic molecule + reduced [NADPH--hemoprotein reductase] + O2 = an alcohol + oxidized [NADPH--hemoprotein reductase] + H2O + H(+)</text>
        <dbReference type="Rhea" id="RHEA:17149"/>
        <dbReference type="Rhea" id="RHEA-COMP:11964"/>
        <dbReference type="Rhea" id="RHEA-COMP:11965"/>
        <dbReference type="ChEBI" id="CHEBI:15377"/>
        <dbReference type="ChEBI" id="CHEBI:15378"/>
        <dbReference type="ChEBI" id="CHEBI:15379"/>
        <dbReference type="ChEBI" id="CHEBI:30879"/>
        <dbReference type="ChEBI" id="CHEBI:57618"/>
        <dbReference type="ChEBI" id="CHEBI:58210"/>
        <dbReference type="ChEBI" id="CHEBI:142491"/>
        <dbReference type="EC" id="1.14.14.1"/>
    </reaction>
</comment>
<evidence type="ECO:0000256" key="12">
    <source>
        <dbReference type="ARBA" id="ARBA00023004"/>
    </source>
</evidence>
<dbReference type="EMBL" id="JH657972">
    <property type="protein sequence ID" value="EXM18563.1"/>
    <property type="molecule type" value="Genomic_DNA"/>
</dbReference>
<reference evidence="20" key="1">
    <citation type="submission" date="2011-11" db="EMBL/GenBank/DDBJ databases">
        <title>The Genome Sequence of Fusarium oxysporum Cotton.</title>
        <authorList>
            <consortium name="The Broad Institute Genome Sequencing Platform"/>
            <person name="Ma L.-J."/>
            <person name="Gale L.R."/>
            <person name="Schwartz D.C."/>
            <person name="Zhou S."/>
            <person name="Corby-Kistler H."/>
            <person name="Young S.K."/>
            <person name="Zeng Q."/>
            <person name="Gargeya S."/>
            <person name="Fitzgerald M."/>
            <person name="Haas B."/>
            <person name="Abouelleil A."/>
            <person name="Alvarado L."/>
            <person name="Arachchi H.M."/>
            <person name="Berlin A."/>
            <person name="Brown A."/>
            <person name="Chapman S.B."/>
            <person name="Chen Z."/>
            <person name="Dunbar C."/>
            <person name="Freedman E."/>
            <person name="Gearin G."/>
            <person name="Goldberg J."/>
            <person name="Griggs A."/>
            <person name="Gujja S."/>
            <person name="Heiman D."/>
            <person name="Howarth C."/>
            <person name="Larson L."/>
            <person name="Lui A."/>
            <person name="MacDonald P.J.P."/>
            <person name="Montmayeur A."/>
            <person name="Murphy C."/>
            <person name="Neiman D."/>
            <person name="Pearson M."/>
            <person name="Priest M."/>
            <person name="Roberts A."/>
            <person name="Saif S."/>
            <person name="Shea T."/>
            <person name="Shenoy N."/>
            <person name="Sisk P."/>
            <person name="Stolte C."/>
            <person name="Sykes S."/>
            <person name="Wortman J."/>
            <person name="Nusbaum C."/>
            <person name="Birren B."/>
        </authorList>
    </citation>
    <scope>NUCLEOTIDE SEQUENCE [LARGE SCALE GENOMIC DNA]</scope>
    <source>
        <strain evidence="20">25433</strain>
    </source>
</reference>
<evidence type="ECO:0000256" key="10">
    <source>
        <dbReference type="ARBA" id="ARBA00022982"/>
    </source>
</evidence>
<dbReference type="CDD" id="cd06206">
    <property type="entry name" value="bifunctional_CYPOR"/>
    <property type="match status" value="1"/>
</dbReference>
<feature type="domain" description="FAD-binding FR-type" evidence="19">
    <location>
        <begin position="663"/>
        <end position="891"/>
    </location>
</feature>
<dbReference type="Pfam" id="PF00175">
    <property type="entry name" value="NAD_binding_1"/>
    <property type="match status" value="1"/>
</dbReference>
<dbReference type="GO" id="GO:0003958">
    <property type="term" value="F:NADPH-hemoprotein reductase activity"/>
    <property type="evidence" value="ECO:0007669"/>
    <property type="project" value="UniProtKB-UniRule"/>
</dbReference>
<keyword evidence="12 15" id="KW-0408">Iron</keyword>
<reference evidence="20" key="2">
    <citation type="submission" date="2012-05" db="EMBL/GenBank/DDBJ databases">
        <title>The Genome Annotation of Fusarium oxysporum Cotton.</title>
        <authorList>
            <consortium name="The Broad Institute Genomics Platform"/>
            <person name="Ma L.-J."/>
            <person name="Corby-Kistler H."/>
            <person name="Broz K."/>
            <person name="Gale L.R."/>
            <person name="Jonkers W."/>
            <person name="O'Donnell K."/>
            <person name="Ploetz R."/>
            <person name="Steinberg C."/>
            <person name="Schwartz D.C."/>
            <person name="VanEtten H."/>
            <person name="Zhou S."/>
            <person name="Young S.K."/>
            <person name="Zeng Q."/>
            <person name="Gargeya S."/>
            <person name="Fitzgerald M."/>
            <person name="Abouelleil A."/>
            <person name="Alvarado L."/>
            <person name="Chapman S.B."/>
            <person name="Gainer-Dewar J."/>
            <person name="Goldberg J."/>
            <person name="Griggs A."/>
            <person name="Gujja S."/>
            <person name="Hansen M."/>
            <person name="Howarth C."/>
            <person name="Imamovic A."/>
            <person name="Ireland A."/>
            <person name="Larimer J."/>
            <person name="McCowan C."/>
            <person name="Murphy C."/>
            <person name="Pearson M."/>
            <person name="Poon T.W."/>
            <person name="Priest M."/>
            <person name="Roberts A."/>
            <person name="Saif S."/>
            <person name="Shea T."/>
            <person name="Sykes S."/>
            <person name="Wortman J."/>
            <person name="Nusbaum C."/>
            <person name="Birren B."/>
        </authorList>
    </citation>
    <scope>NUCLEOTIDE SEQUENCE</scope>
    <source>
        <strain evidence="20">25433</strain>
    </source>
</reference>
<protein>
    <recommendedName>
        <fullName evidence="15">Bifunctional cytochrome P450/NADPH--P450 reductase</fullName>
    </recommendedName>
    <domain>
        <recommendedName>
            <fullName evidence="15">Cytochrome P450</fullName>
            <ecNumber evidence="15">1.14.14.1</ecNumber>
        </recommendedName>
    </domain>
    <domain>
        <recommendedName>
            <fullName evidence="15">NADPH--cytochrome P450 reductase</fullName>
            <ecNumber evidence="15">1.6.2.4</ecNumber>
        </recommendedName>
    </domain>
</protein>
<dbReference type="InterPro" id="IPR008254">
    <property type="entry name" value="Flavodoxin/NO_synth"/>
</dbReference>
<evidence type="ECO:0000256" key="1">
    <source>
        <dbReference type="ARBA" id="ARBA00001971"/>
    </source>
</evidence>
<dbReference type="GO" id="GO:0020037">
    <property type="term" value="F:heme binding"/>
    <property type="evidence" value="ECO:0007669"/>
    <property type="project" value="UniProtKB-UniRule"/>
</dbReference>
<dbReference type="AlphaFoldDB" id="X0KY85"/>
<sequence length="1047" mass="116411">MEAIPTPRGYPLIGNVLEIDPHRPNQSLANLFAIHGPIIRLFLPKERTFVASYELAKELFDESRFTKSVSGPLLQVRELTGDGLFTAFPDEHNWELAHRLLMPAFGPLPIKDMFPEMQDIVSQMVLKWARSGPDHHINVPDDFTRLTLDSIAICAMGTRFNSFYHEEQHAFVNGMVSILAECFARSRRPPLPQAFFSKQDRAFKEDIDKLVSIAKELLDARRRHPTPRKDLLNAMINNKDPKTGESLDDQTIIRNMITFLIAGHETTSGLLSFLFYELLANPEALAAAQEEVDTVIGKKPITVDHMGKLPYIEGCLRETLRLHPTAPAFSLEAKGDQVLGGRYKLQDGHVVTVFLSGLHRDKAIYGPDADTFKPERMVGENFSSLPPGAWKPFGNGVRACIGRPFAWQEAILAVATLLQNFNFTKANPSYQLEIKTTLTIKPEDFNMKARLRDESFLDHAGALASGPTSDTKDRPKEASNAQQTESLKPMHIFFGSNTGTCEAVATALAASAQRHGFKAEPVSMDDGVALFDKNQPLVVVTASYEGQPPDNAAHFVEWLSRNPREKVEGAKYAVFGLGNKEWYSTYQKVPTLVDETLAKNGAIRLTDRIALNVTEANVFDALDEWTEKKLWPALGSRDDGGSLGMEEIKVHIDAQRRVGALKQDLQLGQITETRLLTTKSGAPRKRHLSIALPSGVAYQAGDYLAVLPLNSPRMVQRVLRRFKLPWDVMLTIDPKAITSLPKGQQLSAHDILSAMVELSQPITSKTLAAVKETITNKEEAEAVEKMTSDARTLAVTSLIDILELCPSASFSFGAFLASLPAMRVRQYSISSSPLAESTVCSLTYSVIDAPPKSGRHGDNFHGVCSTYLERLSVGDTIQIGLRPSRTGFNVPVDDARPIIMACAGTGLAPFRAFIHERAIKQEAGRTIGPALLFYGLNAPDEDDMYREQFDEWEQRGVVSMRRAFSHASDQSEGCRHVQERIWHDREEVLELFRRDAALYFCGAGIVGSGVDKVMMQIRIEQTECSEDEAKKWVSEQKGERYWADTFA</sequence>
<dbReference type="OrthoDB" id="1470350at2759"/>
<dbReference type="GO" id="GO:0005829">
    <property type="term" value="C:cytosol"/>
    <property type="evidence" value="ECO:0007669"/>
    <property type="project" value="TreeGrafter"/>
</dbReference>
<accession>X0KY85</accession>
<evidence type="ECO:0000256" key="7">
    <source>
        <dbReference type="ARBA" id="ARBA00022723"/>
    </source>
</evidence>
<dbReference type="PROSITE" id="PS51384">
    <property type="entry name" value="FAD_FR"/>
    <property type="match status" value="1"/>
</dbReference>
<dbReference type="Pfam" id="PF00258">
    <property type="entry name" value="Flavodoxin_1"/>
    <property type="match status" value="1"/>
</dbReference>
<dbReference type="Gene3D" id="1.20.990.10">
    <property type="entry name" value="NADPH-cytochrome p450 Reductase, Chain A, domain 3"/>
    <property type="match status" value="1"/>
</dbReference>
<dbReference type="EC" id="1.6.2.4" evidence="15"/>
<evidence type="ECO:0000256" key="14">
    <source>
        <dbReference type="ARBA" id="ARBA00049342"/>
    </source>
</evidence>
<evidence type="ECO:0000256" key="17">
    <source>
        <dbReference type="SAM" id="MobiDB-lite"/>
    </source>
</evidence>
<dbReference type="InterPro" id="IPR017927">
    <property type="entry name" value="FAD-bd_FR_type"/>
</dbReference>
<dbReference type="InterPro" id="IPR001128">
    <property type="entry name" value="Cyt_P450"/>
</dbReference>
<dbReference type="PANTHER" id="PTHR19384:SF127">
    <property type="entry name" value="BIFUNCTIONAL CYTOCHROME P450_NADPH--P450 REDUCTASE"/>
    <property type="match status" value="1"/>
</dbReference>
<comment type="catalytic activity">
    <reaction evidence="14 15">
        <text>2 oxidized [cytochrome P450] + NADPH = 2 reduced [cytochrome P450] + NADP(+) + H(+)</text>
        <dbReference type="Rhea" id="RHEA:24040"/>
        <dbReference type="Rhea" id="RHEA-COMP:14627"/>
        <dbReference type="Rhea" id="RHEA-COMP:14628"/>
        <dbReference type="ChEBI" id="CHEBI:15378"/>
        <dbReference type="ChEBI" id="CHEBI:55376"/>
        <dbReference type="ChEBI" id="CHEBI:57783"/>
        <dbReference type="ChEBI" id="CHEBI:58349"/>
        <dbReference type="ChEBI" id="CHEBI:60344"/>
        <dbReference type="EC" id="1.6.2.4"/>
    </reaction>
</comment>
<feature type="binding site" description="axial binding residue" evidence="16">
    <location>
        <position position="400"/>
    </location>
    <ligand>
        <name>heme</name>
        <dbReference type="ChEBI" id="CHEBI:30413"/>
    </ligand>
    <ligandPart>
        <name>Fe</name>
        <dbReference type="ChEBI" id="CHEBI:18248"/>
    </ligandPart>
</feature>
<dbReference type="SUPFAM" id="SSF63380">
    <property type="entry name" value="Riboflavin synthase domain-like"/>
    <property type="match status" value="1"/>
</dbReference>
<keyword evidence="5 15" id="KW-0285">Flavoprotein</keyword>
<dbReference type="InterPro" id="IPR023173">
    <property type="entry name" value="NADPH_Cyt_P450_Rdtase_alpha"/>
</dbReference>
<dbReference type="PROSITE" id="PS50902">
    <property type="entry name" value="FLAVODOXIN_LIKE"/>
    <property type="match status" value="1"/>
</dbReference>
<evidence type="ECO:0000256" key="16">
    <source>
        <dbReference type="PIRSR" id="PIRSR000209-1"/>
    </source>
</evidence>
<dbReference type="Gene3D" id="3.40.50.80">
    <property type="entry name" value="Nucleotide-binding domain of ferredoxin-NADP reductase (FNR) module"/>
    <property type="match status" value="1"/>
</dbReference>
<evidence type="ECO:0000256" key="15">
    <source>
        <dbReference type="PIRNR" id="PIRNR000209"/>
    </source>
</evidence>
<dbReference type="Pfam" id="PF00667">
    <property type="entry name" value="FAD_binding_1"/>
    <property type="match status" value="1"/>
</dbReference>
<dbReference type="PANTHER" id="PTHR19384">
    <property type="entry name" value="NITRIC OXIDE SYNTHASE-RELATED"/>
    <property type="match status" value="1"/>
</dbReference>
<keyword evidence="13 15" id="KW-0503">Monooxygenase</keyword>
<evidence type="ECO:0000313" key="20">
    <source>
        <dbReference type="EMBL" id="EXM18563.1"/>
    </source>
</evidence>
<evidence type="ECO:0000256" key="3">
    <source>
        <dbReference type="ARBA" id="ARBA00022448"/>
    </source>
</evidence>
<dbReference type="InterPro" id="IPR039261">
    <property type="entry name" value="FNR_nucleotide-bd"/>
</dbReference>
<evidence type="ECO:0000256" key="9">
    <source>
        <dbReference type="ARBA" id="ARBA00022857"/>
    </source>
</evidence>
<evidence type="ECO:0000256" key="4">
    <source>
        <dbReference type="ARBA" id="ARBA00022617"/>
    </source>
</evidence>
<dbReference type="PRINTS" id="PR00369">
    <property type="entry name" value="FLAVODOXIN"/>
</dbReference>
<evidence type="ECO:0000256" key="6">
    <source>
        <dbReference type="ARBA" id="ARBA00022643"/>
    </source>
</evidence>
<dbReference type="InterPro" id="IPR017938">
    <property type="entry name" value="Riboflavin_synthase-like_b-brl"/>
</dbReference>
<name>X0KY85_FUSOX</name>
<dbReference type="InterPro" id="IPR001709">
    <property type="entry name" value="Flavoprot_Pyr_Nucl_cyt_Rdtase"/>
</dbReference>
<dbReference type="InterPro" id="IPR003097">
    <property type="entry name" value="CysJ-like_FAD-binding"/>
</dbReference>
<dbReference type="InterPro" id="IPR023206">
    <property type="entry name" value="Bifunctional_P450_P450_red"/>
</dbReference>
<dbReference type="Gene3D" id="3.40.50.360">
    <property type="match status" value="1"/>
</dbReference>
<dbReference type="FunFam" id="1.10.630.10:FF:000040">
    <property type="entry name" value="Bifunctional cytochrome P450/NADPH--P450 reductase"/>
    <property type="match status" value="1"/>
</dbReference>
<dbReference type="HOGENOM" id="CLU_001570_7_0_1"/>
<dbReference type="SUPFAM" id="SSF52343">
    <property type="entry name" value="Ferredoxin reductase-like, C-terminal NADP-linked domain"/>
    <property type="match status" value="1"/>
</dbReference>
<feature type="domain" description="Flavodoxin-like" evidence="18">
    <location>
        <begin position="490"/>
        <end position="630"/>
    </location>
</feature>
<evidence type="ECO:0000256" key="13">
    <source>
        <dbReference type="ARBA" id="ARBA00023033"/>
    </source>
</evidence>
<dbReference type="CDD" id="cd11068">
    <property type="entry name" value="CYP120A1"/>
    <property type="match status" value="1"/>
</dbReference>
<gene>
    <name evidence="20" type="ORF">FOTG_13380</name>
</gene>